<dbReference type="PANTHER" id="PTHR23255:SF71">
    <property type="entry name" value="RECEPTOR PROTEIN SERINE_THREONINE KINASE"/>
    <property type="match status" value="1"/>
</dbReference>
<dbReference type="Gene3D" id="1.10.510.10">
    <property type="entry name" value="Transferase(Phosphotransferase) domain 1"/>
    <property type="match status" value="1"/>
</dbReference>
<evidence type="ECO:0000256" key="7">
    <source>
        <dbReference type="ARBA" id="ARBA00022679"/>
    </source>
</evidence>
<keyword evidence="6" id="KW-0723">Serine/threonine-protein kinase</keyword>
<dbReference type="Gene3D" id="3.30.200.20">
    <property type="entry name" value="Phosphorylase Kinase, domain 1"/>
    <property type="match status" value="1"/>
</dbReference>
<comment type="caution">
    <text evidence="22">The sequence shown here is derived from an EMBL/GenBank/DDBJ whole genome shotgun (WGS) entry which is preliminary data.</text>
</comment>
<accession>A0ABN8M9J8</accession>
<evidence type="ECO:0000256" key="9">
    <source>
        <dbReference type="ARBA" id="ARBA00022723"/>
    </source>
</evidence>
<evidence type="ECO:0000256" key="15">
    <source>
        <dbReference type="ARBA" id="ARBA00022989"/>
    </source>
</evidence>
<dbReference type="EC" id="2.7.11.30" evidence="5"/>
<dbReference type="Proteomes" id="UP001159427">
    <property type="component" value="Unassembled WGS sequence"/>
</dbReference>
<keyword evidence="7" id="KW-0808">Transferase</keyword>
<dbReference type="InterPro" id="IPR017441">
    <property type="entry name" value="Protein_kinase_ATP_BS"/>
</dbReference>
<evidence type="ECO:0000256" key="3">
    <source>
        <dbReference type="ARBA" id="ARBA00004479"/>
    </source>
</evidence>
<evidence type="ECO:0000256" key="13">
    <source>
        <dbReference type="ARBA" id="ARBA00022840"/>
    </source>
</evidence>
<evidence type="ECO:0000256" key="14">
    <source>
        <dbReference type="ARBA" id="ARBA00022842"/>
    </source>
</evidence>
<evidence type="ECO:0000256" key="4">
    <source>
        <dbReference type="ARBA" id="ARBA00009605"/>
    </source>
</evidence>
<feature type="transmembrane region" description="Helical" evidence="19">
    <location>
        <begin position="151"/>
        <end position="172"/>
    </location>
</feature>
<comment type="cofactor">
    <cofactor evidence="1">
        <name>Mn(2+)</name>
        <dbReference type="ChEBI" id="CHEBI:29035"/>
    </cofactor>
</comment>
<dbReference type="Pfam" id="PF08515">
    <property type="entry name" value="TGF_beta_GS"/>
    <property type="match status" value="1"/>
</dbReference>
<dbReference type="InterPro" id="IPR001245">
    <property type="entry name" value="Ser-Thr/Tyr_kinase_cat_dom"/>
</dbReference>
<dbReference type="InterPro" id="IPR000472">
    <property type="entry name" value="Activin_recp"/>
</dbReference>
<evidence type="ECO:0000256" key="6">
    <source>
        <dbReference type="ARBA" id="ARBA00022527"/>
    </source>
</evidence>
<dbReference type="SMART" id="SM00220">
    <property type="entry name" value="S_TKc"/>
    <property type="match status" value="1"/>
</dbReference>
<keyword evidence="23" id="KW-1185">Reference proteome</keyword>
<evidence type="ECO:0000256" key="1">
    <source>
        <dbReference type="ARBA" id="ARBA00001936"/>
    </source>
</evidence>
<dbReference type="InterPro" id="IPR011009">
    <property type="entry name" value="Kinase-like_dom_sf"/>
</dbReference>
<comment type="cofactor">
    <cofactor evidence="2">
        <name>Mg(2+)</name>
        <dbReference type="ChEBI" id="CHEBI:18420"/>
    </cofactor>
</comment>
<evidence type="ECO:0000256" key="11">
    <source>
        <dbReference type="ARBA" id="ARBA00022741"/>
    </source>
</evidence>
<evidence type="ECO:0000256" key="12">
    <source>
        <dbReference type="ARBA" id="ARBA00022777"/>
    </source>
</evidence>
<reference evidence="22 23" key="1">
    <citation type="submission" date="2022-05" db="EMBL/GenBank/DDBJ databases">
        <authorList>
            <consortium name="Genoscope - CEA"/>
            <person name="William W."/>
        </authorList>
    </citation>
    <scope>NUCLEOTIDE SEQUENCE [LARGE SCALE GENOMIC DNA]</scope>
</reference>
<evidence type="ECO:0000313" key="23">
    <source>
        <dbReference type="Proteomes" id="UP001159427"/>
    </source>
</evidence>
<name>A0ABN8M9J8_9CNID</name>
<evidence type="ECO:0000256" key="10">
    <source>
        <dbReference type="ARBA" id="ARBA00022729"/>
    </source>
</evidence>
<keyword evidence="17" id="KW-0675">Receptor</keyword>
<comment type="subcellular location">
    <subcellularLocation>
        <location evidence="3">Membrane</location>
        <topology evidence="3">Single-pass type I membrane protein</topology>
    </subcellularLocation>
</comment>
<feature type="domain" description="Protein kinase" evidence="20">
    <location>
        <begin position="230"/>
        <end position="531"/>
    </location>
</feature>
<keyword evidence="13 18" id="KW-0067">ATP-binding</keyword>
<dbReference type="InterPro" id="IPR000333">
    <property type="entry name" value="TGFB_receptor"/>
</dbReference>
<dbReference type="PROSITE" id="PS00107">
    <property type="entry name" value="PROTEIN_KINASE_ATP"/>
    <property type="match status" value="1"/>
</dbReference>
<evidence type="ECO:0000313" key="22">
    <source>
        <dbReference type="EMBL" id="CAH3026283.1"/>
    </source>
</evidence>
<dbReference type="PROSITE" id="PS50011">
    <property type="entry name" value="PROTEIN_KINASE_DOM"/>
    <property type="match status" value="1"/>
</dbReference>
<dbReference type="InterPro" id="IPR003605">
    <property type="entry name" value="GS_dom"/>
</dbReference>
<dbReference type="PANTHER" id="PTHR23255">
    <property type="entry name" value="TRANSFORMING GROWTH FACTOR-BETA RECEPTOR TYPE I AND II"/>
    <property type="match status" value="1"/>
</dbReference>
<sequence>MESASNRSALCQVSLPDFFNNVYKEHLGKSRSPGKIAAGIRCKCTTHSCPGDHINETCTTDGQCYKKIEVDNDDDGVEFITYGCLPSEEKALMQCNTPDHVHAKLLSVKCCKNEDLCNEDLRPVLPSTAPPTTVEPLREESEGDAIQTYKILFISAGVCGVIFIIFLSFFCYRKRFCRFKASQTPHPFDFEKYGSPYMTKGETLQDMLDQSSGSGSGLPLLVQRTIAKQVTLIRSVGKGRYGEVWQARWRGEDVAVKIFLSHCESSWQRETEIYQTVLLRHESVLGFIASDIIGSNQVTQMYLITDYHPYGSLYDFLRCHGLNKKTMVKLALSASAGLTHLHTEIQGTKGKPPIAHRDIKSKNILVKENLTCCIADFGLAVKYSSDTEEIDIKPDTRVGTRRYMAPEVLDNALDCRNFAAFKMADIYSFGLVLWEIARRCFSDETGMCEEYQVPYFDMLPGDPSFDEVRKVVLTEKRRPSIPNRWHRDEVKTTFNARETQCFITRRNTEKRVENTMHSGVFLTNLEIFPLLIEGGRLLCFLKLFIFSSIFDGSGFIAYDCKYNEASQNFNPVHSEMLFSQRFFCRPFLLPCKIVLVSPADLDSYPYLDVIIGPDGLVMWSLYEMPSSFLIHLISSQDVRYQRPTFAGIQLY</sequence>
<keyword evidence="12" id="KW-0418">Kinase</keyword>
<comment type="similarity">
    <text evidence="4">Belongs to the protein kinase superfamily. TKL Ser/Thr protein kinase family. TGFB receptor subfamily.</text>
</comment>
<evidence type="ECO:0000256" key="2">
    <source>
        <dbReference type="ARBA" id="ARBA00001946"/>
    </source>
</evidence>
<keyword evidence="11 18" id="KW-0547">Nucleotide-binding</keyword>
<evidence type="ECO:0000256" key="19">
    <source>
        <dbReference type="SAM" id="Phobius"/>
    </source>
</evidence>
<keyword evidence="10" id="KW-0732">Signal</keyword>
<feature type="binding site" evidence="18">
    <location>
        <position position="257"/>
    </location>
    <ligand>
        <name>ATP</name>
        <dbReference type="ChEBI" id="CHEBI:30616"/>
    </ligand>
</feature>
<keyword evidence="15 19" id="KW-1133">Transmembrane helix</keyword>
<keyword evidence="16 19" id="KW-0472">Membrane</keyword>
<dbReference type="SUPFAM" id="SSF56112">
    <property type="entry name" value="Protein kinase-like (PK-like)"/>
    <property type="match status" value="1"/>
</dbReference>
<dbReference type="PROSITE" id="PS51256">
    <property type="entry name" value="GS"/>
    <property type="match status" value="1"/>
</dbReference>
<keyword evidence="9" id="KW-0479">Metal-binding</keyword>
<dbReference type="EMBL" id="CALNXI010000397">
    <property type="protein sequence ID" value="CAH3026283.1"/>
    <property type="molecule type" value="Genomic_DNA"/>
</dbReference>
<protein>
    <recommendedName>
        <fullName evidence="5">receptor protein serine/threonine kinase</fullName>
        <ecNumber evidence="5">2.7.11.30</ecNumber>
    </recommendedName>
</protein>
<dbReference type="Gene3D" id="2.10.60.10">
    <property type="entry name" value="CD59"/>
    <property type="match status" value="1"/>
</dbReference>
<dbReference type="PROSITE" id="PS00108">
    <property type="entry name" value="PROTEIN_KINASE_ST"/>
    <property type="match status" value="1"/>
</dbReference>
<evidence type="ECO:0000259" key="21">
    <source>
        <dbReference type="PROSITE" id="PS51256"/>
    </source>
</evidence>
<gene>
    <name evidence="22" type="ORF">PEVE_00028565</name>
</gene>
<dbReference type="Pfam" id="PF01064">
    <property type="entry name" value="Activin_recp"/>
    <property type="match status" value="1"/>
</dbReference>
<keyword evidence="14" id="KW-0460">Magnesium</keyword>
<feature type="domain" description="GS" evidence="21">
    <location>
        <begin position="202"/>
        <end position="229"/>
    </location>
</feature>
<evidence type="ECO:0000256" key="5">
    <source>
        <dbReference type="ARBA" id="ARBA00012401"/>
    </source>
</evidence>
<evidence type="ECO:0000256" key="16">
    <source>
        <dbReference type="ARBA" id="ARBA00023136"/>
    </source>
</evidence>
<evidence type="ECO:0000256" key="17">
    <source>
        <dbReference type="ARBA" id="ARBA00023170"/>
    </source>
</evidence>
<evidence type="ECO:0000256" key="8">
    <source>
        <dbReference type="ARBA" id="ARBA00022692"/>
    </source>
</evidence>
<organism evidence="22 23">
    <name type="scientific">Porites evermanni</name>
    <dbReference type="NCBI Taxonomy" id="104178"/>
    <lineage>
        <taxon>Eukaryota</taxon>
        <taxon>Metazoa</taxon>
        <taxon>Cnidaria</taxon>
        <taxon>Anthozoa</taxon>
        <taxon>Hexacorallia</taxon>
        <taxon>Scleractinia</taxon>
        <taxon>Fungiina</taxon>
        <taxon>Poritidae</taxon>
        <taxon>Porites</taxon>
    </lineage>
</organism>
<dbReference type="SUPFAM" id="SSF57302">
    <property type="entry name" value="Snake toxin-like"/>
    <property type="match status" value="1"/>
</dbReference>
<evidence type="ECO:0000256" key="18">
    <source>
        <dbReference type="PROSITE-ProRule" id="PRU10141"/>
    </source>
</evidence>
<proteinExistence type="inferred from homology"/>
<dbReference type="SMART" id="SM00467">
    <property type="entry name" value="GS"/>
    <property type="match status" value="1"/>
</dbReference>
<dbReference type="InterPro" id="IPR045860">
    <property type="entry name" value="Snake_toxin-like_sf"/>
</dbReference>
<dbReference type="Pfam" id="PF07714">
    <property type="entry name" value="PK_Tyr_Ser-Thr"/>
    <property type="match status" value="1"/>
</dbReference>
<keyword evidence="8 19" id="KW-0812">Transmembrane</keyword>
<dbReference type="InterPro" id="IPR008271">
    <property type="entry name" value="Ser/Thr_kinase_AS"/>
</dbReference>
<evidence type="ECO:0000259" key="20">
    <source>
        <dbReference type="PROSITE" id="PS50011"/>
    </source>
</evidence>
<dbReference type="InterPro" id="IPR000719">
    <property type="entry name" value="Prot_kinase_dom"/>
</dbReference>
<dbReference type="CDD" id="cd23532">
    <property type="entry name" value="TFP_LU_ECD_BMPR1"/>
    <property type="match status" value="1"/>
</dbReference>